<name>A0A1T5LST7_9BACT</name>
<organism evidence="1 2">
    <name type="scientific">Ohtaekwangia koreensis</name>
    <dbReference type="NCBI Taxonomy" id="688867"/>
    <lineage>
        <taxon>Bacteria</taxon>
        <taxon>Pseudomonadati</taxon>
        <taxon>Bacteroidota</taxon>
        <taxon>Cytophagia</taxon>
        <taxon>Cytophagales</taxon>
        <taxon>Fulvivirgaceae</taxon>
        <taxon>Ohtaekwangia</taxon>
    </lineage>
</organism>
<dbReference type="EMBL" id="FUZU01000002">
    <property type="protein sequence ID" value="SKC78971.1"/>
    <property type="molecule type" value="Genomic_DNA"/>
</dbReference>
<keyword evidence="2" id="KW-1185">Reference proteome</keyword>
<accession>A0A1T5LST7</accession>
<proteinExistence type="predicted"/>
<dbReference type="AlphaFoldDB" id="A0A1T5LST7"/>
<dbReference type="Pfam" id="PF14094">
    <property type="entry name" value="DUF4272"/>
    <property type="match status" value="1"/>
</dbReference>
<sequence>MLFWKKKPETIIQCPRCEWQPDGEKHWACGCGYSWNTFETKGKCPSCKKQWADTRCPGCGQMSPHKDWYKTPEEIEAVEKSANTVLRAKKKSLESRLIDYGIKNYRVSHLEYLDYSKAKLHSPYDAGCRMIILYAISYLAHKLEDRPAVCNWLQSENLWDKVSPSEKEFLSDPSPSEETRQNLSWYIETAITLAWCLTKVSSLPRLDIEGDDKTMDEFQENVPALGEPLAFFLSTLEYRSLDEIYEENLLNEMAATYFRDLLFNGKKDETKINRIISYERHKVLNWLNTQYVDESLIVTGELWDDVDTST</sequence>
<reference evidence="1 2" key="1">
    <citation type="submission" date="2017-02" db="EMBL/GenBank/DDBJ databases">
        <authorList>
            <person name="Peterson S.W."/>
        </authorList>
    </citation>
    <scope>NUCLEOTIDE SEQUENCE [LARGE SCALE GENOMIC DNA]</scope>
    <source>
        <strain evidence="1 2">DSM 25262</strain>
    </source>
</reference>
<dbReference type="Proteomes" id="UP000190961">
    <property type="component" value="Unassembled WGS sequence"/>
</dbReference>
<evidence type="ECO:0008006" key="3">
    <source>
        <dbReference type="Google" id="ProtNLM"/>
    </source>
</evidence>
<protein>
    <recommendedName>
        <fullName evidence="3">DUF4272 domain-containing protein</fullName>
    </recommendedName>
</protein>
<evidence type="ECO:0000313" key="2">
    <source>
        <dbReference type="Proteomes" id="UP000190961"/>
    </source>
</evidence>
<dbReference type="STRING" id="688867.SAMN05660236_3847"/>
<evidence type="ECO:0000313" key="1">
    <source>
        <dbReference type="EMBL" id="SKC78971.1"/>
    </source>
</evidence>
<gene>
    <name evidence="1" type="ORF">SAMN05660236_3847</name>
</gene>
<dbReference type="InterPro" id="IPR025368">
    <property type="entry name" value="DUF4272"/>
</dbReference>